<evidence type="ECO:0000259" key="1">
    <source>
        <dbReference type="SMART" id="SM00849"/>
    </source>
</evidence>
<evidence type="ECO:0000313" key="2">
    <source>
        <dbReference type="EMBL" id="MFG6414045.1"/>
    </source>
</evidence>
<gene>
    <name evidence="2" type="ORF">ACG02S_09070</name>
</gene>
<dbReference type="SUPFAM" id="SSF56281">
    <property type="entry name" value="Metallo-hydrolase/oxidoreductase"/>
    <property type="match status" value="1"/>
</dbReference>
<dbReference type="EMBL" id="JBIGHY010000002">
    <property type="protein sequence ID" value="MFG6414045.1"/>
    <property type="molecule type" value="Genomic_DNA"/>
</dbReference>
<name>A0ABW7EKP2_9BURK</name>
<evidence type="ECO:0000313" key="3">
    <source>
        <dbReference type="Proteomes" id="UP001606300"/>
    </source>
</evidence>
<keyword evidence="3" id="KW-1185">Reference proteome</keyword>
<dbReference type="PANTHER" id="PTHR47619:SF1">
    <property type="entry name" value="EXODEOXYRIBONUCLEASE WALJ"/>
    <property type="match status" value="1"/>
</dbReference>
<dbReference type="RefSeq" id="WP_394470159.1">
    <property type="nucleotide sequence ID" value="NZ_JBIGHY010000002.1"/>
</dbReference>
<dbReference type="InterPro" id="IPR036866">
    <property type="entry name" value="RibonucZ/Hydroxyglut_hydro"/>
</dbReference>
<dbReference type="SMART" id="SM00849">
    <property type="entry name" value="Lactamase_B"/>
    <property type="match status" value="1"/>
</dbReference>
<organism evidence="2 3">
    <name type="scientific">Pelomonas dachongensis</name>
    <dbReference type="NCBI Taxonomy" id="3299029"/>
    <lineage>
        <taxon>Bacteria</taxon>
        <taxon>Pseudomonadati</taxon>
        <taxon>Pseudomonadota</taxon>
        <taxon>Betaproteobacteria</taxon>
        <taxon>Burkholderiales</taxon>
        <taxon>Sphaerotilaceae</taxon>
        <taxon>Roseateles</taxon>
    </lineage>
</organism>
<dbReference type="InterPro" id="IPR052533">
    <property type="entry name" value="WalJ/YycJ-like"/>
</dbReference>
<reference evidence="2 3" key="1">
    <citation type="submission" date="2024-09" db="EMBL/GenBank/DDBJ databases">
        <title>Novel species of the genus Pelomonas and Roseateles isolated from streams.</title>
        <authorList>
            <person name="Lu H."/>
        </authorList>
    </citation>
    <scope>NUCLEOTIDE SEQUENCE [LARGE SCALE GENOMIC DNA]</scope>
    <source>
        <strain evidence="2 3">DC23W</strain>
    </source>
</reference>
<feature type="domain" description="Metallo-beta-lactamase" evidence="1">
    <location>
        <begin position="11"/>
        <end position="194"/>
    </location>
</feature>
<dbReference type="Pfam" id="PF12706">
    <property type="entry name" value="Lactamase_B_2"/>
    <property type="match status" value="1"/>
</dbReference>
<protein>
    <submittedName>
        <fullName evidence="2">MBL fold metallo-hydrolase</fullName>
    </submittedName>
</protein>
<proteinExistence type="predicted"/>
<sequence length="262" mass="27770">MRFCSLGSGSGGNATLVEASQGITSTRVLIDAGFSERELTRRLARAGCTPADVDAIFITHEHGDHVGCAPKFAQRHRIPLITSRGSWRAIGGAKIADFDERLLRIARGGDAIALGDMELQPFAVPHDANEPLQLCVSDGNARLGVITDLGSAPDSVAAALQACQALLLECNHDEAMLRAGPYPPMLQRRILGTHGHLSNESAADLLSRCRHDGLATVVAAHLSERNNTPELARAALAAILGDQQDAIRIADPLLGLAWLDVS</sequence>
<dbReference type="Gene3D" id="3.60.15.10">
    <property type="entry name" value="Ribonuclease Z/Hydroxyacylglutathione hydrolase-like"/>
    <property type="match status" value="1"/>
</dbReference>
<dbReference type="InterPro" id="IPR001279">
    <property type="entry name" value="Metallo-B-lactamas"/>
</dbReference>
<accession>A0ABW7EKP2</accession>
<dbReference type="Proteomes" id="UP001606300">
    <property type="component" value="Unassembled WGS sequence"/>
</dbReference>
<comment type="caution">
    <text evidence="2">The sequence shown here is derived from an EMBL/GenBank/DDBJ whole genome shotgun (WGS) entry which is preliminary data.</text>
</comment>
<dbReference type="PANTHER" id="PTHR47619">
    <property type="entry name" value="METALLO-HYDROLASE YYCJ-RELATED"/>
    <property type="match status" value="1"/>
</dbReference>